<dbReference type="InterPro" id="IPR003439">
    <property type="entry name" value="ABC_transporter-like_ATP-bd"/>
</dbReference>
<keyword evidence="3 5" id="KW-0067">ATP-binding</keyword>
<protein>
    <submittedName>
        <fullName evidence="5">ATP-binding cassette domain-containing protein</fullName>
    </submittedName>
</protein>
<proteinExistence type="predicted"/>
<keyword evidence="2" id="KW-0547">Nucleotide-binding</keyword>
<dbReference type="InterPro" id="IPR017871">
    <property type="entry name" value="ABC_transporter-like_CS"/>
</dbReference>
<dbReference type="PROSITE" id="PS00211">
    <property type="entry name" value="ABC_TRANSPORTER_1"/>
    <property type="match status" value="1"/>
</dbReference>
<name>A0A8I1WA75_PLESH</name>
<dbReference type="Gene3D" id="3.40.50.300">
    <property type="entry name" value="P-loop containing nucleotide triphosphate hydrolases"/>
    <property type="match status" value="1"/>
</dbReference>
<dbReference type="PANTHER" id="PTHR43776">
    <property type="entry name" value="TRANSPORT ATP-BINDING PROTEIN"/>
    <property type="match status" value="1"/>
</dbReference>
<feature type="domain" description="ABC transporter" evidence="4">
    <location>
        <begin position="4"/>
        <end position="198"/>
    </location>
</feature>
<sequence length="198" mass="22338">MPVLQVKNLGIYQDQRWLWRNFNLQIAAGEVVGIQAPSGYGKTTLGRVLAGWQAADEGEILYQGQPLPSKGYSPIQLLPQHPEQTFNPVRRIADSIHDAWHPPVEWLERLAIDPEWLQRRPDQLSGGELARLALLRALDPRTKILIADEATAQLDSNCQALIWHTILGLCREKKLSLLVFCHDNALMTCVCQRVIGYT</sequence>
<dbReference type="AlphaFoldDB" id="A0A8I1WA75"/>
<dbReference type="InterPro" id="IPR003593">
    <property type="entry name" value="AAA+_ATPase"/>
</dbReference>
<dbReference type="InterPro" id="IPR050319">
    <property type="entry name" value="ABC_transp_ATP-bind"/>
</dbReference>
<reference evidence="5" key="1">
    <citation type="submission" date="2021-03" db="EMBL/GenBank/DDBJ databases">
        <title>Plesiomonas shigelloides zfcc0051, isolated from zebrafish feces.</title>
        <authorList>
            <person name="Vanderhoek Z."/>
            <person name="Gaulke C."/>
        </authorList>
    </citation>
    <scope>NUCLEOTIDE SEQUENCE</scope>
    <source>
        <strain evidence="5">Zfcc0051</strain>
    </source>
</reference>
<gene>
    <name evidence="5" type="ORF">J2R62_13100</name>
</gene>
<evidence type="ECO:0000259" key="4">
    <source>
        <dbReference type="PROSITE" id="PS50893"/>
    </source>
</evidence>
<dbReference type="InterPro" id="IPR027417">
    <property type="entry name" value="P-loop_NTPase"/>
</dbReference>
<dbReference type="PANTHER" id="PTHR43776:SF5">
    <property type="entry name" value="ATPASE COMPONENT OF ABC-TYPE TRANSPORT SYSTEM"/>
    <property type="match status" value="1"/>
</dbReference>
<dbReference type="PROSITE" id="PS50893">
    <property type="entry name" value="ABC_TRANSPORTER_2"/>
    <property type="match status" value="1"/>
</dbReference>
<dbReference type="SMART" id="SM00382">
    <property type="entry name" value="AAA"/>
    <property type="match status" value="1"/>
</dbReference>
<dbReference type="Pfam" id="PF00005">
    <property type="entry name" value="ABC_tran"/>
    <property type="match status" value="1"/>
</dbReference>
<dbReference type="GO" id="GO:0016887">
    <property type="term" value="F:ATP hydrolysis activity"/>
    <property type="evidence" value="ECO:0007669"/>
    <property type="project" value="InterPro"/>
</dbReference>
<evidence type="ECO:0000256" key="1">
    <source>
        <dbReference type="ARBA" id="ARBA00022448"/>
    </source>
</evidence>
<comment type="caution">
    <text evidence="5">The sequence shown here is derived from an EMBL/GenBank/DDBJ whole genome shotgun (WGS) entry which is preliminary data.</text>
</comment>
<accession>A0A8I1WA75</accession>
<dbReference type="SUPFAM" id="SSF52540">
    <property type="entry name" value="P-loop containing nucleoside triphosphate hydrolases"/>
    <property type="match status" value="1"/>
</dbReference>
<evidence type="ECO:0000313" key="5">
    <source>
        <dbReference type="EMBL" id="MBO1109132.1"/>
    </source>
</evidence>
<dbReference type="GO" id="GO:0005524">
    <property type="term" value="F:ATP binding"/>
    <property type="evidence" value="ECO:0007669"/>
    <property type="project" value="UniProtKB-KW"/>
</dbReference>
<dbReference type="GO" id="GO:0055085">
    <property type="term" value="P:transmembrane transport"/>
    <property type="evidence" value="ECO:0007669"/>
    <property type="project" value="UniProtKB-ARBA"/>
</dbReference>
<evidence type="ECO:0000256" key="2">
    <source>
        <dbReference type="ARBA" id="ARBA00022741"/>
    </source>
</evidence>
<evidence type="ECO:0000313" key="6">
    <source>
        <dbReference type="Proteomes" id="UP000664658"/>
    </source>
</evidence>
<evidence type="ECO:0000256" key="3">
    <source>
        <dbReference type="ARBA" id="ARBA00022840"/>
    </source>
</evidence>
<dbReference type="EMBL" id="JAFNAA010000015">
    <property type="protein sequence ID" value="MBO1109132.1"/>
    <property type="molecule type" value="Genomic_DNA"/>
</dbReference>
<organism evidence="5 6">
    <name type="scientific">Plesiomonas shigelloides</name>
    <name type="common">Aeromonas shigelloides</name>
    <dbReference type="NCBI Taxonomy" id="703"/>
    <lineage>
        <taxon>Bacteria</taxon>
        <taxon>Pseudomonadati</taxon>
        <taxon>Pseudomonadota</taxon>
        <taxon>Gammaproteobacteria</taxon>
        <taxon>Enterobacterales</taxon>
        <taxon>Enterobacteriaceae</taxon>
        <taxon>Plesiomonas</taxon>
    </lineage>
</organism>
<keyword evidence="1" id="KW-0813">Transport</keyword>
<dbReference type="Proteomes" id="UP000664658">
    <property type="component" value="Unassembled WGS sequence"/>
</dbReference>